<keyword evidence="2" id="KW-1185">Reference proteome</keyword>
<dbReference type="AlphaFoldDB" id="A0A8H2W1X5"/>
<reference evidence="1" key="1">
    <citation type="submission" date="2020-10" db="EMBL/GenBank/DDBJ databases">
        <authorList>
            <person name="Kusch S."/>
        </authorList>
    </citation>
    <scope>NUCLEOTIDE SEQUENCE</scope>
    <source>
        <strain evidence="1">SwB9</strain>
    </source>
</reference>
<sequence>MSMILVKFTRLPIPPHTIDIHNAREYEPWYEAVEISHANDARETWKNISRNITSSIHNHHRNYKYWNYIIDKMEVMWKLGLTETAPQLLFAYSKNENYLDLHDGQHERIATALSWQKRERGDYMHVTYKAGPSSQGHVGMVSFMEP</sequence>
<comment type="caution">
    <text evidence="1">The sequence shown here is derived from an EMBL/GenBank/DDBJ whole genome shotgun (WGS) entry which is preliminary data.</text>
</comment>
<dbReference type="OrthoDB" id="3495073at2759"/>
<evidence type="ECO:0000313" key="2">
    <source>
        <dbReference type="Proteomes" id="UP000624404"/>
    </source>
</evidence>
<dbReference type="EMBL" id="CAJHIA010000030">
    <property type="protein sequence ID" value="CAD6448146.1"/>
    <property type="molecule type" value="Genomic_DNA"/>
</dbReference>
<accession>A0A8H2W1X5</accession>
<organism evidence="1 2">
    <name type="scientific">Sclerotinia trifoliorum</name>
    <dbReference type="NCBI Taxonomy" id="28548"/>
    <lineage>
        <taxon>Eukaryota</taxon>
        <taxon>Fungi</taxon>
        <taxon>Dikarya</taxon>
        <taxon>Ascomycota</taxon>
        <taxon>Pezizomycotina</taxon>
        <taxon>Leotiomycetes</taxon>
        <taxon>Helotiales</taxon>
        <taxon>Sclerotiniaceae</taxon>
        <taxon>Sclerotinia</taxon>
    </lineage>
</organism>
<name>A0A8H2W1X5_9HELO</name>
<evidence type="ECO:0000313" key="1">
    <source>
        <dbReference type="EMBL" id="CAD6448146.1"/>
    </source>
</evidence>
<protein>
    <submittedName>
        <fullName evidence="1">21d034cb-a768-4540-8177-df5944bb77ba</fullName>
    </submittedName>
</protein>
<proteinExistence type="predicted"/>
<dbReference type="Proteomes" id="UP000624404">
    <property type="component" value="Unassembled WGS sequence"/>
</dbReference>
<gene>
    <name evidence="1" type="ORF">SCLTRI_LOCUS7938</name>
</gene>